<organism evidence="2 3">
    <name type="scientific">Halobacillus shinanisalinarum</name>
    <dbReference type="NCBI Taxonomy" id="2932258"/>
    <lineage>
        <taxon>Bacteria</taxon>
        <taxon>Bacillati</taxon>
        <taxon>Bacillota</taxon>
        <taxon>Bacilli</taxon>
        <taxon>Bacillales</taxon>
        <taxon>Bacillaceae</taxon>
        <taxon>Halobacillus</taxon>
    </lineage>
</organism>
<proteinExistence type="predicted"/>
<dbReference type="Proteomes" id="UP000831880">
    <property type="component" value="Chromosome"/>
</dbReference>
<reference evidence="2 3" key="1">
    <citation type="submission" date="2022-04" db="EMBL/GenBank/DDBJ databases">
        <title>Halobacillus sp. isolated from saltern.</title>
        <authorList>
            <person name="Won M."/>
            <person name="Lee C.-M."/>
            <person name="Woen H.-Y."/>
            <person name="Kwon S.-W."/>
        </authorList>
    </citation>
    <scope>NUCLEOTIDE SEQUENCE [LARGE SCALE GENOMIC DNA]</scope>
    <source>
        <strain evidence="2 3">SSTM10-2</strain>
    </source>
</reference>
<evidence type="ECO:0000256" key="1">
    <source>
        <dbReference type="SAM" id="Phobius"/>
    </source>
</evidence>
<keyword evidence="3" id="KW-1185">Reference proteome</keyword>
<sequence length="71" mass="8260">MINLTKMRIVLSILIIVYFLIRLPFARTIDLHPFIGLEMNTAIIIIIPLLDLIVTLYIYLQSKESRTESNN</sequence>
<keyword evidence="1" id="KW-0472">Membrane</keyword>
<evidence type="ECO:0000313" key="2">
    <source>
        <dbReference type="EMBL" id="UOQ91533.1"/>
    </source>
</evidence>
<protein>
    <submittedName>
        <fullName evidence="2">Uncharacterized protein</fullName>
    </submittedName>
</protein>
<dbReference type="RefSeq" id="WP_244751145.1">
    <property type="nucleotide sequence ID" value="NZ_CP095074.1"/>
</dbReference>
<keyword evidence="1" id="KW-0812">Transmembrane</keyword>
<name>A0ABY4GUF9_9BACI</name>
<evidence type="ECO:0000313" key="3">
    <source>
        <dbReference type="Proteomes" id="UP000831880"/>
    </source>
</evidence>
<gene>
    <name evidence="2" type="ORF">MUO14_13175</name>
</gene>
<accession>A0ABY4GUF9</accession>
<feature type="transmembrane region" description="Helical" evidence="1">
    <location>
        <begin position="42"/>
        <end position="60"/>
    </location>
</feature>
<dbReference type="EMBL" id="CP095074">
    <property type="protein sequence ID" value="UOQ91533.1"/>
    <property type="molecule type" value="Genomic_DNA"/>
</dbReference>
<keyword evidence="1" id="KW-1133">Transmembrane helix</keyword>